<accession>A0A4R6DN71</accession>
<feature type="region of interest" description="Disordered" evidence="1">
    <location>
        <begin position="65"/>
        <end position="85"/>
    </location>
</feature>
<evidence type="ECO:0000313" key="2">
    <source>
        <dbReference type="EMBL" id="TDN46416.1"/>
    </source>
</evidence>
<gene>
    <name evidence="2" type="ORF">EDF64_101281</name>
</gene>
<dbReference type="EMBL" id="SNVW01000001">
    <property type="protein sequence ID" value="TDN46416.1"/>
    <property type="molecule type" value="Genomic_DNA"/>
</dbReference>
<sequence>MFGAALPIDHACPTIKTIGRTWAMTVTTLTKNTMHGLFVGLTGDASRARAMRILLQAKRATAAEARAQAQGQGQAAVTRRSSRTH</sequence>
<comment type="caution">
    <text evidence="2">The sequence shown here is derived from an EMBL/GenBank/DDBJ whole genome shotgun (WGS) entry which is preliminary data.</text>
</comment>
<reference evidence="2 3" key="1">
    <citation type="submission" date="2019-03" db="EMBL/GenBank/DDBJ databases">
        <title>Genomic analyses of the natural microbiome of Caenorhabditis elegans.</title>
        <authorList>
            <person name="Samuel B."/>
        </authorList>
    </citation>
    <scope>NUCLEOTIDE SEQUENCE [LARGE SCALE GENOMIC DNA]</scope>
    <source>
        <strain evidence="2 3">JUb65</strain>
    </source>
</reference>
<name>A0A4R6DN71_9MICO</name>
<feature type="compositionally biased region" description="Low complexity" evidence="1">
    <location>
        <begin position="65"/>
        <end position="76"/>
    </location>
</feature>
<evidence type="ECO:0000313" key="3">
    <source>
        <dbReference type="Proteomes" id="UP000295764"/>
    </source>
</evidence>
<proteinExistence type="predicted"/>
<evidence type="ECO:0000256" key="1">
    <source>
        <dbReference type="SAM" id="MobiDB-lite"/>
    </source>
</evidence>
<organism evidence="2 3">
    <name type="scientific">Curtobacterium flaccumfaciens</name>
    <dbReference type="NCBI Taxonomy" id="2035"/>
    <lineage>
        <taxon>Bacteria</taxon>
        <taxon>Bacillati</taxon>
        <taxon>Actinomycetota</taxon>
        <taxon>Actinomycetes</taxon>
        <taxon>Micrococcales</taxon>
        <taxon>Microbacteriaceae</taxon>
        <taxon>Curtobacterium</taxon>
    </lineage>
</organism>
<dbReference type="AlphaFoldDB" id="A0A4R6DN71"/>
<dbReference type="Proteomes" id="UP000295764">
    <property type="component" value="Unassembled WGS sequence"/>
</dbReference>
<protein>
    <submittedName>
        <fullName evidence="2">Uncharacterized protein</fullName>
    </submittedName>
</protein>